<evidence type="ECO:0000256" key="8">
    <source>
        <dbReference type="ARBA" id="ARBA00022692"/>
    </source>
</evidence>
<dbReference type="CTD" id="4538"/>
<feature type="transmembrane region" description="Helical" evidence="17">
    <location>
        <begin position="285"/>
        <end position="306"/>
    </location>
</feature>
<feature type="transmembrane region" description="Helical" evidence="17">
    <location>
        <begin position="410"/>
        <end position="433"/>
    </location>
</feature>
<dbReference type="GO" id="GO:0015990">
    <property type="term" value="P:electron transport coupled proton transport"/>
    <property type="evidence" value="ECO:0007669"/>
    <property type="project" value="TreeGrafter"/>
</dbReference>
<feature type="transmembrane region" description="Helical" evidence="17">
    <location>
        <begin position="103"/>
        <end position="124"/>
    </location>
</feature>
<comment type="function">
    <text evidence="1">Core subunit of the mitochondrial membrane respiratory chain NADH dehydrogenase (Complex I) that is believed to belong to the minimal assembly required for catalysis. Complex I functions in the transfer of electrons from NADH to the respiratory chain. The immediate electron acceptor for the enzyme is believed to be ubiquinone.</text>
</comment>
<reference evidence="20" key="1">
    <citation type="journal article" date="2008" name="BMC Genomics">
        <title>Comparative and phylogenomic studies on the mitochondrial genomes of Pentatomomorpha (Insecta: Hemiptera: Heteroptera).</title>
        <authorList>
            <person name="Hua J."/>
            <person name="Li M."/>
            <person name="Dong P."/>
            <person name="Cui Y."/>
            <person name="Xie Q."/>
            <person name="Bu W."/>
        </authorList>
    </citation>
    <scope>NUCLEOTIDE SEQUENCE</scope>
</reference>
<comment type="similarity">
    <text evidence="3 17">Belongs to the complex I subunit 4 family.</text>
</comment>
<evidence type="ECO:0000259" key="19">
    <source>
        <dbReference type="Pfam" id="PF01059"/>
    </source>
</evidence>
<evidence type="ECO:0000256" key="10">
    <source>
        <dbReference type="ARBA" id="ARBA00022982"/>
    </source>
</evidence>
<dbReference type="EC" id="7.1.1.2" evidence="4 17"/>
<dbReference type="AlphaFoldDB" id="B7SMK0"/>
<dbReference type="RefSeq" id="YP_002735065.1">
    <property type="nucleotide sequence ID" value="NC_012460.1"/>
</dbReference>
<dbReference type="GO" id="GO:0003954">
    <property type="term" value="F:NADH dehydrogenase activity"/>
    <property type="evidence" value="ECO:0007669"/>
    <property type="project" value="TreeGrafter"/>
</dbReference>
<geneLocation type="mitochondrion" evidence="20"/>
<dbReference type="InterPro" id="IPR000260">
    <property type="entry name" value="NADH4_N"/>
</dbReference>
<comment type="catalytic activity">
    <reaction evidence="16 17">
        <text>a ubiquinone + NADH + 5 H(+)(in) = a ubiquinol + NAD(+) + 4 H(+)(out)</text>
        <dbReference type="Rhea" id="RHEA:29091"/>
        <dbReference type="Rhea" id="RHEA-COMP:9565"/>
        <dbReference type="Rhea" id="RHEA-COMP:9566"/>
        <dbReference type="ChEBI" id="CHEBI:15378"/>
        <dbReference type="ChEBI" id="CHEBI:16389"/>
        <dbReference type="ChEBI" id="CHEBI:17976"/>
        <dbReference type="ChEBI" id="CHEBI:57540"/>
        <dbReference type="ChEBI" id="CHEBI:57945"/>
        <dbReference type="EC" id="7.1.1.2"/>
    </reaction>
</comment>
<gene>
    <name evidence="20" type="primary">ND4</name>
</gene>
<proteinExistence type="inferred from homology"/>
<evidence type="ECO:0000256" key="2">
    <source>
        <dbReference type="ARBA" id="ARBA00004225"/>
    </source>
</evidence>
<keyword evidence="15 17" id="KW-0472">Membrane</keyword>
<keyword evidence="8 17" id="KW-0812">Transmembrane</keyword>
<evidence type="ECO:0000256" key="17">
    <source>
        <dbReference type="RuleBase" id="RU003297"/>
    </source>
</evidence>
<dbReference type="Pfam" id="PF00361">
    <property type="entry name" value="Proton_antipo_M"/>
    <property type="match status" value="1"/>
</dbReference>
<keyword evidence="11 17" id="KW-1133">Transmembrane helix</keyword>
<evidence type="ECO:0000256" key="15">
    <source>
        <dbReference type="ARBA" id="ARBA00023136"/>
    </source>
</evidence>
<dbReference type="PANTHER" id="PTHR43507:SF20">
    <property type="entry name" value="NADH-UBIQUINONE OXIDOREDUCTASE CHAIN 4"/>
    <property type="match status" value="1"/>
</dbReference>
<evidence type="ECO:0000256" key="11">
    <source>
        <dbReference type="ARBA" id="ARBA00022989"/>
    </source>
</evidence>
<keyword evidence="14 17" id="KW-0496">Mitochondrion</keyword>
<evidence type="ECO:0000259" key="18">
    <source>
        <dbReference type="Pfam" id="PF00361"/>
    </source>
</evidence>
<keyword evidence="13 17" id="KW-0830">Ubiquinone</keyword>
<keyword evidence="9" id="KW-1278">Translocase</keyword>
<feature type="domain" description="NADH:ubiquinone oxidoreductase chain 4 N-terminal" evidence="19">
    <location>
        <begin position="1"/>
        <end position="94"/>
    </location>
</feature>
<dbReference type="EMBL" id="EU427342">
    <property type="protein sequence ID" value="ABZ02094.1"/>
    <property type="molecule type" value="Genomic_DNA"/>
</dbReference>
<sequence>MMKYLFMTLFLIFIIKNLNLFMLLLLGGFLMLFINNINIYYSFISYNYGIDMVSYWMLLLTFWITFLMILASVNVSGKSLFMFLVYLLIIFLFLSFFTSNLFLFYLFFESSMIPTLLLIFGWGYQPERFSAGFYFIFYTLFASLPLLITIFYIYMVNGTLFFFLISLNSNFFIYLSLIMAFLIKMPMFFVHFWLPKAHVEAPVAGSMILAGVLLKLGGYGLYRVFYFLDYFKYNYVFICLSLFGSCVVGLLCLMQVDIKSMIAYSSVSHMGLVIGGIMTCNSLGLWGSLIMMLGHGLCSSGMFAMANIMYERTHSRMILINKGFLTFMPSMSMLMFIVMINNIPSPPTLSLLSEIILMMSLVSWSIICSPMLVLSSFLSCCYSIYLFSITQHGNNYSGMNLSNYNNIREYLLLIFHLIPLNFLFLKGEILSLWL</sequence>
<feature type="transmembrane region" description="Helical" evidence="17">
    <location>
        <begin position="80"/>
        <end position="97"/>
    </location>
</feature>
<dbReference type="GO" id="GO:0042773">
    <property type="term" value="P:ATP synthesis coupled electron transport"/>
    <property type="evidence" value="ECO:0007669"/>
    <property type="project" value="InterPro"/>
</dbReference>
<feature type="transmembrane region" description="Helical" evidence="17">
    <location>
        <begin position="131"/>
        <end position="154"/>
    </location>
</feature>
<evidence type="ECO:0000256" key="13">
    <source>
        <dbReference type="ARBA" id="ARBA00023075"/>
    </source>
</evidence>
<feature type="transmembrane region" description="Helical" evidence="17">
    <location>
        <begin position="361"/>
        <end position="389"/>
    </location>
</feature>
<feature type="transmembrane region" description="Helical" evidence="17">
    <location>
        <begin position="203"/>
        <end position="222"/>
    </location>
</feature>
<dbReference type="InterPro" id="IPR003918">
    <property type="entry name" value="NADH_UbQ_OxRdtase"/>
</dbReference>
<keyword evidence="6 17" id="KW-0813">Transport</keyword>
<evidence type="ECO:0000256" key="7">
    <source>
        <dbReference type="ARBA" id="ARBA00022660"/>
    </source>
</evidence>
<evidence type="ECO:0000256" key="9">
    <source>
        <dbReference type="ARBA" id="ARBA00022967"/>
    </source>
</evidence>
<evidence type="ECO:0000256" key="16">
    <source>
        <dbReference type="ARBA" id="ARBA00049551"/>
    </source>
</evidence>
<accession>B7SMK0</accession>
<dbReference type="PANTHER" id="PTHR43507">
    <property type="entry name" value="NADH-UBIQUINONE OXIDOREDUCTASE CHAIN 4"/>
    <property type="match status" value="1"/>
</dbReference>
<feature type="transmembrane region" description="Helical" evidence="17">
    <location>
        <begin position="20"/>
        <end position="41"/>
    </location>
</feature>
<feature type="transmembrane region" description="Helical" evidence="17">
    <location>
        <begin position="318"/>
        <end position="341"/>
    </location>
</feature>
<dbReference type="PRINTS" id="PR01437">
    <property type="entry name" value="NUOXDRDTASE4"/>
</dbReference>
<evidence type="ECO:0000256" key="4">
    <source>
        <dbReference type="ARBA" id="ARBA00012944"/>
    </source>
</evidence>
<keyword evidence="10 17" id="KW-0249">Electron transport</keyword>
<keyword evidence="12 17" id="KW-0520">NAD</keyword>
<evidence type="ECO:0000256" key="5">
    <source>
        <dbReference type="ARBA" id="ARBA00021006"/>
    </source>
</evidence>
<evidence type="ECO:0000256" key="6">
    <source>
        <dbReference type="ARBA" id="ARBA00022448"/>
    </source>
</evidence>
<evidence type="ECO:0000256" key="14">
    <source>
        <dbReference type="ARBA" id="ARBA00023128"/>
    </source>
</evidence>
<dbReference type="InterPro" id="IPR001750">
    <property type="entry name" value="ND/Mrp_TM"/>
</dbReference>
<feature type="transmembrane region" description="Helical" evidence="17">
    <location>
        <begin position="53"/>
        <end position="73"/>
    </location>
</feature>
<evidence type="ECO:0000256" key="12">
    <source>
        <dbReference type="ARBA" id="ARBA00023027"/>
    </source>
</evidence>
<feature type="transmembrane region" description="Helical" evidence="17">
    <location>
        <begin position="234"/>
        <end position="254"/>
    </location>
</feature>
<name>B7SMK0_9HEMI</name>
<feature type="transmembrane region" description="Helical" evidence="17">
    <location>
        <begin position="160"/>
        <end position="183"/>
    </location>
</feature>
<dbReference type="GeneID" id="7672042"/>
<keyword evidence="7 17" id="KW-0679">Respiratory chain</keyword>
<organism evidence="20">
    <name type="scientific">Phaenacantha marcida</name>
    <dbReference type="NCBI Taxonomy" id="498930"/>
    <lineage>
        <taxon>Eukaryota</taxon>
        <taxon>Metazoa</taxon>
        <taxon>Ecdysozoa</taxon>
        <taxon>Arthropoda</taxon>
        <taxon>Hexapoda</taxon>
        <taxon>Insecta</taxon>
        <taxon>Pterygota</taxon>
        <taxon>Neoptera</taxon>
        <taxon>Paraneoptera</taxon>
        <taxon>Hemiptera</taxon>
        <taxon>Heteroptera</taxon>
        <taxon>Panheteroptera</taxon>
        <taxon>Pentatomomorpha</taxon>
        <taxon>Lygaeoidea</taxon>
        <taxon>Colobathristidae</taxon>
        <taxon>Phaenacantha</taxon>
    </lineage>
</organism>
<feature type="domain" description="NADH:quinone oxidoreductase/Mrp antiporter transmembrane" evidence="18">
    <location>
        <begin position="99"/>
        <end position="378"/>
    </location>
</feature>
<dbReference type="GO" id="GO:0031966">
    <property type="term" value="C:mitochondrial membrane"/>
    <property type="evidence" value="ECO:0007669"/>
    <property type="project" value="UniProtKB-SubCell"/>
</dbReference>
<dbReference type="GO" id="GO:0048039">
    <property type="term" value="F:ubiquinone binding"/>
    <property type="evidence" value="ECO:0007669"/>
    <property type="project" value="TreeGrafter"/>
</dbReference>
<dbReference type="GO" id="GO:0008137">
    <property type="term" value="F:NADH dehydrogenase (ubiquinone) activity"/>
    <property type="evidence" value="ECO:0007669"/>
    <property type="project" value="UniProtKB-UniRule"/>
</dbReference>
<dbReference type="Pfam" id="PF01059">
    <property type="entry name" value="Oxidored_q5_N"/>
    <property type="match status" value="1"/>
</dbReference>
<protein>
    <recommendedName>
        <fullName evidence="5 17">NADH-ubiquinone oxidoreductase chain 4</fullName>
        <ecNumber evidence="4 17">7.1.1.2</ecNumber>
    </recommendedName>
</protein>
<comment type="function">
    <text evidence="17">Core subunit of the mitochondrial membrane respiratory chain NADH dehydrogenase (Complex I) which catalyzes electron transfer from NADH through the respiratory chain, using ubiquinone as an electron acceptor. Essential for the catalytic activity and assembly of complex I.</text>
</comment>
<evidence type="ECO:0000256" key="3">
    <source>
        <dbReference type="ARBA" id="ARBA00009025"/>
    </source>
</evidence>
<evidence type="ECO:0000313" key="20">
    <source>
        <dbReference type="EMBL" id="ABZ02094.1"/>
    </source>
</evidence>
<comment type="subcellular location">
    <subcellularLocation>
        <location evidence="2 17">Mitochondrion membrane</location>
        <topology evidence="2 17">Multi-pass membrane protein</topology>
    </subcellularLocation>
</comment>
<evidence type="ECO:0000256" key="1">
    <source>
        <dbReference type="ARBA" id="ARBA00003257"/>
    </source>
</evidence>